<dbReference type="Pfam" id="PF10649">
    <property type="entry name" value="DUF2478"/>
    <property type="match status" value="1"/>
</dbReference>
<gene>
    <name evidence="1" type="ORF">E7681_12760</name>
</gene>
<reference evidence="1 2" key="1">
    <citation type="submission" date="2019-04" db="EMBL/GenBank/DDBJ databases">
        <title>Draft genome sequence of Youngimonas vesicularis.</title>
        <authorList>
            <person name="Hameed A."/>
        </authorList>
    </citation>
    <scope>NUCLEOTIDE SEQUENCE [LARGE SCALE GENOMIC DNA]</scope>
    <source>
        <strain evidence="1 2">CC-AMW-E</strain>
    </source>
</reference>
<organism evidence="1 2">
    <name type="scientific">Thalassobius vesicularis</name>
    <dbReference type="NCBI Taxonomy" id="1294297"/>
    <lineage>
        <taxon>Bacteria</taxon>
        <taxon>Pseudomonadati</taxon>
        <taxon>Pseudomonadota</taxon>
        <taxon>Alphaproteobacteria</taxon>
        <taxon>Rhodobacterales</taxon>
        <taxon>Roseobacteraceae</taxon>
        <taxon>Thalassovita</taxon>
    </lineage>
</organism>
<dbReference type="RefSeq" id="WP_136339692.1">
    <property type="nucleotide sequence ID" value="NZ_SSMD01000006.1"/>
</dbReference>
<dbReference type="AlphaFoldDB" id="A0A4V6RRV8"/>
<keyword evidence="2" id="KW-1185">Reference proteome</keyword>
<comment type="caution">
    <text evidence="1">The sequence shown here is derived from an EMBL/GenBank/DDBJ whole genome shotgun (WGS) entry which is preliminary data.</text>
</comment>
<name>A0A4V6RRV8_9RHOB</name>
<dbReference type="Proteomes" id="UP000306113">
    <property type="component" value="Unassembled WGS sequence"/>
</dbReference>
<accession>A0A4V6RRV8</accession>
<evidence type="ECO:0000313" key="2">
    <source>
        <dbReference type="Proteomes" id="UP000306113"/>
    </source>
</evidence>
<evidence type="ECO:0000313" key="1">
    <source>
        <dbReference type="EMBL" id="THD72795.1"/>
    </source>
</evidence>
<protein>
    <submittedName>
        <fullName evidence="1">DUF2478 domain-containing protein</fullName>
    </submittedName>
</protein>
<sequence length="167" mass="17718">MLGYVISEEPGQTDAVLHEVAGQLLADGIALIGAVQDTQRNGDDERKSMSLRLLPDGPEVAISQSLGRLSQGCNLDPEGLEHAAGLIAAGLEDAPQLVLLNKFGKQEAEGQGFRPIIAEALSRGIPVILGVGREKLPAFLEFSGDLAQPLARSRDAILQWCHDQMSG</sequence>
<dbReference type="EMBL" id="SSMD01000006">
    <property type="protein sequence ID" value="THD72795.1"/>
    <property type="molecule type" value="Genomic_DNA"/>
</dbReference>
<dbReference type="OrthoDB" id="5918880at2"/>
<proteinExistence type="predicted"/>
<dbReference type="InterPro" id="IPR018912">
    <property type="entry name" value="DUF2478"/>
</dbReference>